<dbReference type="Gene3D" id="2.10.25.10">
    <property type="entry name" value="Laminin"/>
    <property type="match status" value="1"/>
</dbReference>
<organism evidence="3 4">
    <name type="scientific">Aspergillus vadensis (strain CBS 113365 / IMI 142717 / IBT 24658)</name>
    <dbReference type="NCBI Taxonomy" id="1448311"/>
    <lineage>
        <taxon>Eukaryota</taxon>
        <taxon>Fungi</taxon>
        <taxon>Dikarya</taxon>
        <taxon>Ascomycota</taxon>
        <taxon>Pezizomycotina</taxon>
        <taxon>Eurotiomycetes</taxon>
        <taxon>Eurotiomycetidae</taxon>
        <taxon>Eurotiales</taxon>
        <taxon>Aspergillaceae</taxon>
        <taxon>Aspergillus</taxon>
        <taxon>Aspergillus subgen. Circumdati</taxon>
    </lineage>
</organism>
<dbReference type="GeneID" id="37212898"/>
<feature type="chain" id="PRO_5016422798" description="TIL domain-containing protein" evidence="1">
    <location>
        <begin position="22"/>
        <end position="128"/>
    </location>
</feature>
<feature type="domain" description="TIL" evidence="2">
    <location>
        <begin position="25"/>
        <end position="66"/>
    </location>
</feature>
<dbReference type="SUPFAM" id="SSF57567">
    <property type="entry name" value="Serine protease inhibitors"/>
    <property type="match status" value="1"/>
</dbReference>
<name>A0A319B1W8_ASPVC</name>
<evidence type="ECO:0000313" key="4">
    <source>
        <dbReference type="Proteomes" id="UP000248405"/>
    </source>
</evidence>
<protein>
    <recommendedName>
        <fullName evidence="2">TIL domain-containing protein</fullName>
    </recommendedName>
</protein>
<reference evidence="3" key="1">
    <citation type="submission" date="2016-12" db="EMBL/GenBank/DDBJ databases">
        <title>The genomes of Aspergillus section Nigri reveals drivers in fungal speciation.</title>
        <authorList>
            <consortium name="DOE Joint Genome Institute"/>
            <person name="Vesth T.C."/>
            <person name="Nybo J."/>
            <person name="Theobald S."/>
            <person name="Brandl J."/>
            <person name="Frisvad J.C."/>
            <person name="Nielsen K.F."/>
            <person name="Lyhne E.K."/>
            <person name="Kogle M.E."/>
            <person name="Kuo A."/>
            <person name="Riley R."/>
            <person name="Clum A."/>
            <person name="Nolan M."/>
            <person name="Lipzen A."/>
            <person name="Salamov A."/>
            <person name="Henrissat B."/>
            <person name="Wiebenga A."/>
            <person name="De Vries R.P."/>
            <person name="Grigoriev I.V."/>
            <person name="Mortensen U.H."/>
            <person name="Andersen M.R."/>
            <person name="Baker S.E."/>
        </authorList>
    </citation>
    <scope>NUCLEOTIDE SEQUENCE [LARGE SCALE GENOMIC DNA]</scope>
    <source>
        <strain evidence="3">CBS 113365</strain>
    </source>
</reference>
<dbReference type="Proteomes" id="UP000248405">
    <property type="component" value="Unassembled WGS sequence"/>
</dbReference>
<evidence type="ECO:0000313" key="3">
    <source>
        <dbReference type="EMBL" id="PYH66657.1"/>
    </source>
</evidence>
<keyword evidence="4" id="KW-1185">Reference proteome</keyword>
<keyword evidence="1" id="KW-0732">Signal</keyword>
<dbReference type="InterPro" id="IPR036084">
    <property type="entry name" value="Ser_inhib-like_sf"/>
</dbReference>
<gene>
    <name evidence="3" type="ORF">BO88DRAFT_417495</name>
</gene>
<dbReference type="InterPro" id="IPR002919">
    <property type="entry name" value="TIL_dom"/>
</dbReference>
<dbReference type="CDD" id="cd19941">
    <property type="entry name" value="TIL"/>
    <property type="match status" value="1"/>
</dbReference>
<feature type="signal peptide" evidence="1">
    <location>
        <begin position="1"/>
        <end position="21"/>
    </location>
</feature>
<accession>A0A319B1W8</accession>
<dbReference type="AlphaFoldDB" id="A0A319B1W8"/>
<dbReference type="EMBL" id="KZ821633">
    <property type="protein sequence ID" value="PYH66657.1"/>
    <property type="molecule type" value="Genomic_DNA"/>
</dbReference>
<proteinExistence type="predicted"/>
<evidence type="ECO:0000256" key="1">
    <source>
        <dbReference type="SAM" id="SignalP"/>
    </source>
</evidence>
<dbReference type="RefSeq" id="XP_025560451.1">
    <property type="nucleotide sequence ID" value="XM_025708306.1"/>
</dbReference>
<dbReference type="Pfam" id="PF01826">
    <property type="entry name" value="TIL"/>
    <property type="match status" value="1"/>
</dbReference>
<evidence type="ECO:0000259" key="2">
    <source>
        <dbReference type="Pfam" id="PF01826"/>
    </source>
</evidence>
<sequence length="128" mass="13777">MKAFSLLFALSLLGTPLLAAADEFCGTNQEYLECGRSCPTCSNPNPPCRLECVMGCQCMRGYVLNDVGVIVLLLGLLSANIAPGRRVCSSDGLLRSMGMTSDASTVISLQSGLVDRECKYDWISFLLQ</sequence>